<dbReference type="RefSeq" id="WP_216242708.1">
    <property type="nucleotide sequence ID" value="NZ_JABACJ020000013.1"/>
</dbReference>
<comment type="caution">
    <text evidence="1">The sequence shown here is derived from an EMBL/GenBank/DDBJ whole genome shotgun (WGS) entry which is preliminary data.</text>
</comment>
<evidence type="ECO:0000313" key="2">
    <source>
        <dbReference type="Proteomes" id="UP000723714"/>
    </source>
</evidence>
<reference evidence="1 2" key="1">
    <citation type="submission" date="2021-06" db="EMBL/GenBank/DDBJ databases">
        <title>Faecalicatena sp. nov. isolated from porcine feces.</title>
        <authorList>
            <person name="Oh B.S."/>
            <person name="Lee J.H."/>
        </authorList>
    </citation>
    <scope>NUCLEOTIDE SEQUENCE [LARGE SCALE GENOMIC DNA]</scope>
    <source>
        <strain evidence="1 2">AGMB00832</strain>
    </source>
</reference>
<protein>
    <submittedName>
        <fullName evidence="1">Uncharacterized protein</fullName>
    </submittedName>
</protein>
<dbReference type="Proteomes" id="UP000723714">
    <property type="component" value="Unassembled WGS sequence"/>
</dbReference>
<accession>A0ABS6D5H6</accession>
<keyword evidence="2" id="KW-1185">Reference proteome</keyword>
<gene>
    <name evidence="1" type="ORF">HGO97_013670</name>
</gene>
<evidence type="ECO:0000313" key="1">
    <source>
        <dbReference type="EMBL" id="MBU3876857.1"/>
    </source>
</evidence>
<dbReference type="EMBL" id="JABACJ020000013">
    <property type="protein sequence ID" value="MBU3876857.1"/>
    <property type="molecule type" value="Genomic_DNA"/>
</dbReference>
<organism evidence="1 2">
    <name type="scientific">Faecalicatena faecalis</name>
    <dbReference type="NCBI Taxonomy" id="2726362"/>
    <lineage>
        <taxon>Bacteria</taxon>
        <taxon>Bacillati</taxon>
        <taxon>Bacillota</taxon>
        <taxon>Clostridia</taxon>
        <taxon>Lachnospirales</taxon>
        <taxon>Lachnospiraceae</taxon>
        <taxon>Faecalicatena</taxon>
    </lineage>
</organism>
<name>A0ABS6D5H6_9FIRM</name>
<sequence length="296" mass="34748">MDNLFTLLDKLLPLLSTFLGAYITYYVTISSKKKEIQVTTKIKARDEYWIPLCKDLEKLLLKIQELTDHEGNLINFYGDDSCENELLPLLNYLQPENRNYFYPRTRNILALCNKTIQVYENTINSNINLIKEEFRKLYHQMIENFSVYKINNCIDCGISLRKDFDDDIKKALFNNKRIDWMGCVKSVSFFKEGCPSFLDSFSANMYSIDDLDFYSEIWLPIHENEIAKEVFGLNDEQDLGLSVLDYEYEHIDVEIGQKLDSFIQSISIQEYYISIIDALNFLHSEILKNIDESTIL</sequence>
<proteinExistence type="predicted"/>